<reference evidence="2" key="5">
    <citation type="submission" date="2015-06" db="UniProtKB">
        <authorList>
            <consortium name="EnsemblFungi"/>
        </authorList>
    </citation>
    <scope>IDENTIFICATION</scope>
    <source>
        <strain evidence="2">ATCC 64411</strain>
    </source>
</reference>
<evidence type="ECO:0000313" key="2">
    <source>
        <dbReference type="EnsemblFungi" id="MAPG_06187T0"/>
    </source>
</evidence>
<sequence length="118" mass="13022">MRPVLSSRSLKLALVKSTASIKRRRVVDRGGWPASLQRNVGPGRRVRWYDDDASLGLAPDKIRRALVAASNVEREGMAGIAPAAIMSRMFLTLLKYILGRPRVLSSGRIPGNNERKAE</sequence>
<dbReference type="EMBL" id="ADBL01001488">
    <property type="status" value="NOT_ANNOTATED_CDS"/>
    <property type="molecule type" value="Genomic_DNA"/>
</dbReference>
<reference evidence="1" key="3">
    <citation type="submission" date="2011-03" db="EMBL/GenBank/DDBJ databases">
        <title>Annotation of Magnaporthe poae ATCC 64411.</title>
        <authorList>
            <person name="Ma L.-J."/>
            <person name="Dead R."/>
            <person name="Young S.K."/>
            <person name="Zeng Q."/>
            <person name="Gargeya S."/>
            <person name="Fitzgerald M."/>
            <person name="Haas B."/>
            <person name="Abouelleil A."/>
            <person name="Alvarado L."/>
            <person name="Arachchi H.M."/>
            <person name="Berlin A."/>
            <person name="Brown A."/>
            <person name="Chapman S.B."/>
            <person name="Chen Z."/>
            <person name="Dunbar C."/>
            <person name="Freedman E."/>
            <person name="Gearin G."/>
            <person name="Gellesch M."/>
            <person name="Goldberg J."/>
            <person name="Griggs A."/>
            <person name="Gujja S."/>
            <person name="Heiman D."/>
            <person name="Howarth C."/>
            <person name="Larson L."/>
            <person name="Lui A."/>
            <person name="MacDonald P.J.P."/>
            <person name="Mehta T."/>
            <person name="Montmayeur A."/>
            <person name="Murphy C."/>
            <person name="Neiman D."/>
            <person name="Pearson M."/>
            <person name="Priest M."/>
            <person name="Roberts A."/>
            <person name="Saif S."/>
            <person name="Shea T."/>
            <person name="Shenoy N."/>
            <person name="Sisk P."/>
            <person name="Stolte C."/>
            <person name="Sykes S."/>
            <person name="Yandava C."/>
            <person name="Wortman J."/>
            <person name="Nusbaum C."/>
            <person name="Birren B."/>
        </authorList>
    </citation>
    <scope>NUCLEOTIDE SEQUENCE</scope>
    <source>
        <strain evidence="1">ATCC 64411</strain>
    </source>
</reference>
<name>A0A0C4E1D0_MAGP6</name>
<reference evidence="3" key="2">
    <citation type="submission" date="2010-05" db="EMBL/GenBank/DDBJ databases">
        <title>The genome sequence of Magnaporthe poae strain ATCC 64411.</title>
        <authorList>
            <person name="Ma L.-J."/>
            <person name="Dead R."/>
            <person name="Young S."/>
            <person name="Zeng Q."/>
            <person name="Koehrsen M."/>
            <person name="Alvarado L."/>
            <person name="Berlin A."/>
            <person name="Chapman S.B."/>
            <person name="Chen Z."/>
            <person name="Freedman E."/>
            <person name="Gellesch M."/>
            <person name="Goldberg J."/>
            <person name="Griggs A."/>
            <person name="Gujja S."/>
            <person name="Heilman E.R."/>
            <person name="Heiman D."/>
            <person name="Hepburn T."/>
            <person name="Howarth C."/>
            <person name="Jen D."/>
            <person name="Larson L."/>
            <person name="Mehta T."/>
            <person name="Neiman D."/>
            <person name="Pearson M."/>
            <person name="Roberts A."/>
            <person name="Saif S."/>
            <person name="Shea T."/>
            <person name="Shenoy N."/>
            <person name="Sisk P."/>
            <person name="Stolte C."/>
            <person name="Sykes S."/>
            <person name="Walk T."/>
            <person name="White J."/>
            <person name="Yandava C."/>
            <person name="Haas B."/>
            <person name="Nusbaum C."/>
            <person name="Birren B."/>
        </authorList>
    </citation>
    <scope>NUCLEOTIDE SEQUENCE [LARGE SCALE GENOMIC DNA]</scope>
    <source>
        <strain evidence="3">ATCC 64411 / 73-15</strain>
    </source>
</reference>
<dbReference type="EnsemblFungi" id="MAPG_06187T0">
    <property type="protein sequence ID" value="MAPG_06187T0"/>
    <property type="gene ID" value="MAPG_06187"/>
</dbReference>
<accession>A0A0C4E1D0</accession>
<keyword evidence="3" id="KW-1185">Reference proteome</keyword>
<dbReference type="AlphaFoldDB" id="A0A0C4E1D0"/>
<evidence type="ECO:0000313" key="3">
    <source>
        <dbReference type="Proteomes" id="UP000011715"/>
    </source>
</evidence>
<gene>
    <name evidence="1" type="ORF">MAPG_06187</name>
</gene>
<evidence type="ECO:0000313" key="1">
    <source>
        <dbReference type="EMBL" id="KLU87185.1"/>
    </source>
</evidence>
<reference evidence="2" key="4">
    <citation type="journal article" date="2015" name="G3 (Bethesda)">
        <title>Genome sequences of three phytopathogenic species of the Magnaporthaceae family of fungi.</title>
        <authorList>
            <person name="Okagaki L.H."/>
            <person name="Nunes C.C."/>
            <person name="Sailsbery J."/>
            <person name="Clay B."/>
            <person name="Brown D."/>
            <person name="John T."/>
            <person name="Oh Y."/>
            <person name="Young N."/>
            <person name="Fitzgerald M."/>
            <person name="Haas B.J."/>
            <person name="Zeng Q."/>
            <person name="Young S."/>
            <person name="Adiconis X."/>
            <person name="Fan L."/>
            <person name="Levin J.Z."/>
            <person name="Mitchell T.K."/>
            <person name="Okubara P.A."/>
            <person name="Farman M.L."/>
            <person name="Kohn L.M."/>
            <person name="Birren B."/>
            <person name="Ma L.-J."/>
            <person name="Dean R.A."/>
        </authorList>
    </citation>
    <scope>NUCLEOTIDE SEQUENCE</scope>
    <source>
        <strain evidence="2">ATCC 64411 / 73-15</strain>
    </source>
</reference>
<organism evidence="2 3">
    <name type="scientific">Magnaporthiopsis poae (strain ATCC 64411 / 73-15)</name>
    <name type="common">Kentucky bluegrass fungus</name>
    <name type="synonym">Magnaporthe poae</name>
    <dbReference type="NCBI Taxonomy" id="644358"/>
    <lineage>
        <taxon>Eukaryota</taxon>
        <taxon>Fungi</taxon>
        <taxon>Dikarya</taxon>
        <taxon>Ascomycota</taxon>
        <taxon>Pezizomycotina</taxon>
        <taxon>Sordariomycetes</taxon>
        <taxon>Sordariomycetidae</taxon>
        <taxon>Magnaporthales</taxon>
        <taxon>Magnaporthaceae</taxon>
        <taxon>Magnaporthiopsis</taxon>
    </lineage>
</organism>
<dbReference type="Proteomes" id="UP000011715">
    <property type="component" value="Unassembled WGS sequence"/>
</dbReference>
<dbReference type="VEuPathDB" id="FungiDB:MAPG_06187"/>
<reference evidence="1" key="1">
    <citation type="submission" date="2010-05" db="EMBL/GenBank/DDBJ databases">
        <title>The Genome Sequence of Magnaporthe poae strain ATCC 64411.</title>
        <authorList>
            <consortium name="The Broad Institute Genome Sequencing Platform"/>
            <consortium name="Broad Institute Genome Sequencing Center for Infectious Disease"/>
            <person name="Ma L.-J."/>
            <person name="Dead R."/>
            <person name="Young S."/>
            <person name="Zeng Q."/>
            <person name="Koehrsen M."/>
            <person name="Alvarado L."/>
            <person name="Berlin A."/>
            <person name="Chapman S.B."/>
            <person name="Chen Z."/>
            <person name="Freedman E."/>
            <person name="Gellesch M."/>
            <person name="Goldberg J."/>
            <person name="Griggs A."/>
            <person name="Gujja S."/>
            <person name="Heilman E.R."/>
            <person name="Heiman D."/>
            <person name="Hepburn T."/>
            <person name="Howarth C."/>
            <person name="Jen D."/>
            <person name="Larson L."/>
            <person name="Mehta T."/>
            <person name="Neiman D."/>
            <person name="Pearson M."/>
            <person name="Roberts A."/>
            <person name="Saif S."/>
            <person name="Shea T."/>
            <person name="Shenoy N."/>
            <person name="Sisk P."/>
            <person name="Stolte C."/>
            <person name="Sykes S."/>
            <person name="Walk T."/>
            <person name="White J."/>
            <person name="Yandava C."/>
            <person name="Haas B."/>
            <person name="Nusbaum C."/>
            <person name="Birren B."/>
        </authorList>
    </citation>
    <scope>NUCLEOTIDE SEQUENCE</scope>
    <source>
        <strain evidence="1">ATCC 64411</strain>
    </source>
</reference>
<proteinExistence type="predicted"/>
<dbReference type="EMBL" id="GL876970">
    <property type="protein sequence ID" value="KLU87185.1"/>
    <property type="molecule type" value="Genomic_DNA"/>
</dbReference>
<protein>
    <submittedName>
        <fullName evidence="1 2">Uncharacterized protein</fullName>
    </submittedName>
</protein>